<keyword evidence="11" id="KW-1185">Reference proteome</keyword>
<evidence type="ECO:0000313" key="10">
    <source>
        <dbReference type="EMBL" id="CAI2379330.1"/>
    </source>
</evidence>
<evidence type="ECO:0000313" key="11">
    <source>
        <dbReference type="Proteomes" id="UP001295684"/>
    </source>
</evidence>
<dbReference type="Proteomes" id="UP001295684">
    <property type="component" value="Unassembled WGS sequence"/>
</dbReference>
<dbReference type="Pfam" id="PF03656">
    <property type="entry name" value="Pam16"/>
    <property type="match status" value="1"/>
</dbReference>
<organism evidence="10 11">
    <name type="scientific">Euplotes crassus</name>
    <dbReference type="NCBI Taxonomy" id="5936"/>
    <lineage>
        <taxon>Eukaryota</taxon>
        <taxon>Sar</taxon>
        <taxon>Alveolata</taxon>
        <taxon>Ciliophora</taxon>
        <taxon>Intramacronucleata</taxon>
        <taxon>Spirotrichea</taxon>
        <taxon>Hypotrichia</taxon>
        <taxon>Euplotida</taxon>
        <taxon>Euplotidae</taxon>
        <taxon>Moneuplotes</taxon>
    </lineage>
</organism>
<evidence type="ECO:0000256" key="9">
    <source>
        <dbReference type="SAM" id="MobiDB-lite"/>
    </source>
</evidence>
<dbReference type="Gene3D" id="1.10.287.110">
    <property type="entry name" value="DnaJ domain"/>
    <property type="match status" value="1"/>
</dbReference>
<sequence length="158" mass="18345">MVKRLIMNLILEYGGKVAKSVSMAYKRVASGEGGAKQSFDKFQKKTFGRMMNTPMTREESVKILGIEKSIENIQDDIDPTIIMERFDEMFSKNESSFYLQSKVYFAKEFLMQDYPPELNISKYNPDESAEDETEEKDQTKEESKEEESKEKSKNKSDK</sequence>
<reference evidence="10" key="1">
    <citation type="submission" date="2023-07" db="EMBL/GenBank/DDBJ databases">
        <authorList>
            <consortium name="AG Swart"/>
            <person name="Singh M."/>
            <person name="Singh A."/>
            <person name="Seah K."/>
            <person name="Emmerich C."/>
        </authorList>
    </citation>
    <scope>NUCLEOTIDE SEQUENCE</scope>
    <source>
        <strain evidence="10">DP1</strain>
    </source>
</reference>
<keyword evidence="6" id="KW-0811">Translocation</keyword>
<evidence type="ECO:0000256" key="2">
    <source>
        <dbReference type="ARBA" id="ARBA00008817"/>
    </source>
</evidence>
<dbReference type="PANTHER" id="PTHR12388">
    <property type="entry name" value="MITOCHONDRIA ASSOCIATED GRANULOCYTE MACROPHAGE CSF SIGNALING MOLECULE"/>
    <property type="match status" value="1"/>
</dbReference>
<protein>
    <submittedName>
        <fullName evidence="10">Uncharacterized protein</fullName>
    </submittedName>
</protein>
<comment type="similarity">
    <text evidence="2">Belongs to the TIM16/PAM16 family.</text>
</comment>
<dbReference type="PANTHER" id="PTHR12388:SF0">
    <property type="entry name" value="MITOCHONDRIAL IMPORT INNER MEMBRANE TRANSLOCASE SUBUNIT TIM16"/>
    <property type="match status" value="1"/>
</dbReference>
<evidence type="ECO:0000256" key="8">
    <source>
        <dbReference type="ARBA" id="ARBA00023136"/>
    </source>
</evidence>
<dbReference type="GO" id="GO:0030150">
    <property type="term" value="P:protein import into mitochondrial matrix"/>
    <property type="evidence" value="ECO:0007669"/>
    <property type="project" value="InterPro"/>
</dbReference>
<dbReference type="InterPro" id="IPR036869">
    <property type="entry name" value="J_dom_sf"/>
</dbReference>
<keyword evidence="4" id="KW-0999">Mitochondrion inner membrane</keyword>
<evidence type="ECO:0000256" key="4">
    <source>
        <dbReference type="ARBA" id="ARBA00022792"/>
    </source>
</evidence>
<evidence type="ECO:0000256" key="5">
    <source>
        <dbReference type="ARBA" id="ARBA00022927"/>
    </source>
</evidence>
<keyword evidence="3" id="KW-0813">Transport</keyword>
<feature type="compositionally biased region" description="Basic and acidic residues" evidence="9">
    <location>
        <begin position="136"/>
        <end position="158"/>
    </location>
</feature>
<feature type="region of interest" description="Disordered" evidence="9">
    <location>
        <begin position="117"/>
        <end position="158"/>
    </location>
</feature>
<accession>A0AAD1XW42</accession>
<dbReference type="GO" id="GO:0005744">
    <property type="term" value="C:TIM23 mitochondrial import inner membrane translocase complex"/>
    <property type="evidence" value="ECO:0007669"/>
    <property type="project" value="InterPro"/>
</dbReference>
<evidence type="ECO:0000256" key="7">
    <source>
        <dbReference type="ARBA" id="ARBA00023128"/>
    </source>
</evidence>
<evidence type="ECO:0000256" key="6">
    <source>
        <dbReference type="ARBA" id="ARBA00023010"/>
    </source>
</evidence>
<gene>
    <name evidence="10" type="ORF">ECRASSUSDP1_LOCUS20739</name>
</gene>
<comment type="subcellular location">
    <subcellularLocation>
        <location evidence="1">Mitochondrion inner membrane</location>
        <topology evidence="1">Peripheral membrane protein</topology>
    </subcellularLocation>
</comment>
<proteinExistence type="inferred from homology"/>
<keyword evidence="8" id="KW-0472">Membrane</keyword>
<dbReference type="InterPro" id="IPR005341">
    <property type="entry name" value="Tim16"/>
</dbReference>
<dbReference type="AlphaFoldDB" id="A0AAD1XW42"/>
<evidence type="ECO:0000256" key="1">
    <source>
        <dbReference type="ARBA" id="ARBA00004637"/>
    </source>
</evidence>
<comment type="caution">
    <text evidence="10">The sequence shown here is derived from an EMBL/GenBank/DDBJ whole genome shotgun (WGS) entry which is preliminary data.</text>
</comment>
<name>A0AAD1XW42_EUPCR</name>
<dbReference type="EMBL" id="CAMPGE010021162">
    <property type="protein sequence ID" value="CAI2379330.1"/>
    <property type="molecule type" value="Genomic_DNA"/>
</dbReference>
<keyword evidence="5" id="KW-0653">Protein transport</keyword>
<evidence type="ECO:0000256" key="3">
    <source>
        <dbReference type="ARBA" id="ARBA00022448"/>
    </source>
</evidence>
<keyword evidence="7" id="KW-0496">Mitochondrion</keyword>